<evidence type="ECO:0000256" key="1">
    <source>
        <dbReference type="ARBA" id="ARBA00022481"/>
    </source>
</evidence>
<dbReference type="GO" id="GO:0003924">
    <property type="term" value="F:GTPase activity"/>
    <property type="evidence" value="ECO:0007669"/>
    <property type="project" value="InterPro"/>
</dbReference>
<dbReference type="InterPro" id="IPR001806">
    <property type="entry name" value="Small_GTPase"/>
</dbReference>
<comment type="subcellular location">
    <subcellularLocation>
        <location evidence="11">Endomembrane system</location>
        <topology evidence="11">Lipid-anchor</topology>
        <orientation evidence="11">Cytoplasmic side</orientation>
    </subcellularLocation>
</comment>
<evidence type="ECO:0000256" key="4">
    <source>
        <dbReference type="ARBA" id="ARBA00022801"/>
    </source>
</evidence>
<keyword evidence="6" id="KW-0342">GTP-binding</keyword>
<keyword evidence="2" id="KW-0479">Metal-binding</keyword>
<evidence type="ECO:0000256" key="10">
    <source>
        <dbReference type="ARBA" id="ARBA00037969"/>
    </source>
</evidence>
<keyword evidence="4" id="KW-0378">Hydrolase</keyword>
<dbReference type="SUPFAM" id="SSF52540">
    <property type="entry name" value="P-loop containing nucleoside triphosphate hydrolases"/>
    <property type="match status" value="1"/>
</dbReference>
<proteinExistence type="inferred from homology"/>
<dbReference type="PRINTS" id="PR00449">
    <property type="entry name" value="RASTRNSFRMNG"/>
</dbReference>
<dbReference type="PROSITE" id="PS51421">
    <property type="entry name" value="RAS"/>
    <property type="match status" value="1"/>
</dbReference>
<dbReference type="CDD" id="cd04137">
    <property type="entry name" value="RheB"/>
    <property type="match status" value="1"/>
</dbReference>
<dbReference type="FunFam" id="3.40.50.300:FF:000273">
    <property type="entry name" value="GTP-binding protein Rheb homolog"/>
    <property type="match status" value="1"/>
</dbReference>
<evidence type="ECO:0000256" key="3">
    <source>
        <dbReference type="ARBA" id="ARBA00022741"/>
    </source>
</evidence>
<dbReference type="NCBIfam" id="TIGR00231">
    <property type="entry name" value="small_GTP"/>
    <property type="match status" value="1"/>
</dbReference>
<dbReference type="GO" id="GO:0007165">
    <property type="term" value="P:signal transduction"/>
    <property type="evidence" value="ECO:0007669"/>
    <property type="project" value="InterPro"/>
</dbReference>
<evidence type="ECO:0000256" key="9">
    <source>
        <dbReference type="ARBA" id="ARBA00023289"/>
    </source>
</evidence>
<evidence type="ECO:0000256" key="2">
    <source>
        <dbReference type="ARBA" id="ARBA00022723"/>
    </source>
</evidence>
<evidence type="ECO:0000256" key="8">
    <source>
        <dbReference type="ARBA" id="ARBA00023288"/>
    </source>
</evidence>
<dbReference type="SMART" id="SM00173">
    <property type="entry name" value="RAS"/>
    <property type="match status" value="1"/>
</dbReference>
<dbReference type="STRING" id="5098.A0A507QKW3"/>
<dbReference type="GO" id="GO:0016020">
    <property type="term" value="C:membrane"/>
    <property type="evidence" value="ECO:0007669"/>
    <property type="project" value="InterPro"/>
</dbReference>
<evidence type="ECO:0000256" key="7">
    <source>
        <dbReference type="ARBA" id="ARBA00023136"/>
    </source>
</evidence>
<comment type="similarity">
    <text evidence="10">Belongs to the small GTPase superfamily. Rheb family.</text>
</comment>
<evidence type="ECO:0000313" key="13">
    <source>
        <dbReference type="EMBL" id="TQB67597.1"/>
    </source>
</evidence>
<comment type="catalytic activity">
    <reaction evidence="12">
        <text>GTP + H2O = GDP + phosphate + H(+)</text>
        <dbReference type="Rhea" id="RHEA:19669"/>
        <dbReference type="ChEBI" id="CHEBI:15377"/>
        <dbReference type="ChEBI" id="CHEBI:15378"/>
        <dbReference type="ChEBI" id="CHEBI:37565"/>
        <dbReference type="ChEBI" id="CHEBI:43474"/>
        <dbReference type="ChEBI" id="CHEBI:58189"/>
    </reaction>
    <physiologicalReaction direction="left-to-right" evidence="12">
        <dbReference type="Rhea" id="RHEA:19670"/>
    </physiologicalReaction>
</comment>
<evidence type="ECO:0000256" key="12">
    <source>
        <dbReference type="ARBA" id="ARBA00049117"/>
    </source>
</evidence>
<sequence length="175" mass="19370">MPAAPKQRKIAIVGSRSVGKSSLTVRFVEHHFVESYYPTIENTFSRIIKHNGQDFATEIIDTAGQDEYSILNSKHFIGIHGYIIVYSVASRQSFDMGADHVPLVIVGNKSDLKPEQRQVSLEEGRQAGEDFSCAFTEASARLDYNVAKAFDLMIGEIEKSQNPSEPTGGNKCVIM</sequence>
<evidence type="ECO:0000256" key="6">
    <source>
        <dbReference type="ARBA" id="ARBA00023134"/>
    </source>
</evidence>
<evidence type="ECO:0000313" key="14">
    <source>
        <dbReference type="Proteomes" id="UP000319663"/>
    </source>
</evidence>
<dbReference type="InterPro" id="IPR027417">
    <property type="entry name" value="P-loop_NTPase"/>
</dbReference>
<dbReference type="GO" id="GO:0046872">
    <property type="term" value="F:metal ion binding"/>
    <property type="evidence" value="ECO:0007669"/>
    <property type="project" value="UniProtKB-KW"/>
</dbReference>
<gene>
    <name evidence="13" type="primary">RHB1</name>
    <name evidence="13" type="ORF">MPDQ_005175</name>
</gene>
<keyword evidence="14" id="KW-1185">Reference proteome</keyword>
<dbReference type="SMART" id="SM00175">
    <property type="entry name" value="RAB"/>
    <property type="match status" value="1"/>
</dbReference>
<protein>
    <submittedName>
        <fullName evidence="13">GTP-binding protein</fullName>
    </submittedName>
</protein>
<dbReference type="InterPro" id="IPR005225">
    <property type="entry name" value="Small_GTP-bd"/>
</dbReference>
<organism evidence="13 14">
    <name type="scientific">Monascus purpureus</name>
    <name type="common">Red mold</name>
    <name type="synonym">Monascus anka</name>
    <dbReference type="NCBI Taxonomy" id="5098"/>
    <lineage>
        <taxon>Eukaryota</taxon>
        <taxon>Fungi</taxon>
        <taxon>Dikarya</taxon>
        <taxon>Ascomycota</taxon>
        <taxon>Pezizomycotina</taxon>
        <taxon>Eurotiomycetes</taxon>
        <taxon>Eurotiomycetidae</taxon>
        <taxon>Eurotiales</taxon>
        <taxon>Aspergillaceae</taxon>
        <taxon>Monascus</taxon>
    </lineage>
</organism>
<dbReference type="Pfam" id="PF00071">
    <property type="entry name" value="Ras"/>
    <property type="match status" value="1"/>
</dbReference>
<dbReference type="InterPro" id="IPR020849">
    <property type="entry name" value="Small_GTPase_Ras-type"/>
</dbReference>
<name>A0A507QKW3_MONPU</name>
<dbReference type="GO" id="GO:0005525">
    <property type="term" value="F:GTP binding"/>
    <property type="evidence" value="ECO:0007669"/>
    <property type="project" value="UniProtKB-KW"/>
</dbReference>
<evidence type="ECO:0000256" key="5">
    <source>
        <dbReference type="ARBA" id="ARBA00022842"/>
    </source>
</evidence>
<dbReference type="AlphaFoldDB" id="A0A507QKW3"/>
<keyword evidence="3" id="KW-0547">Nucleotide-binding</keyword>
<reference evidence="13 14" key="1">
    <citation type="submission" date="2019-06" db="EMBL/GenBank/DDBJ databases">
        <title>Wine fermentation using esterase from Monascus purpureus.</title>
        <authorList>
            <person name="Geng C."/>
            <person name="Zhang Y."/>
        </authorList>
    </citation>
    <scope>NUCLEOTIDE SEQUENCE [LARGE SCALE GENOMIC DNA]</scope>
    <source>
        <strain evidence="13">HQ1</strain>
    </source>
</reference>
<accession>A0A507QKW3</accession>
<evidence type="ECO:0000256" key="11">
    <source>
        <dbReference type="ARBA" id="ARBA00046278"/>
    </source>
</evidence>
<keyword evidence="8" id="KW-0449">Lipoprotein</keyword>
<keyword evidence="9" id="KW-0636">Prenylation</keyword>
<keyword evidence="1" id="KW-0488">Methylation</keyword>
<dbReference type="PROSITE" id="PS51419">
    <property type="entry name" value="RAB"/>
    <property type="match status" value="1"/>
</dbReference>
<dbReference type="PANTHER" id="PTHR24070">
    <property type="entry name" value="RAS, DI-RAS, AND RHEB FAMILY MEMBERS OF SMALL GTPASE SUPERFAMILY"/>
    <property type="match status" value="1"/>
</dbReference>
<dbReference type="Gene3D" id="3.40.50.300">
    <property type="entry name" value="P-loop containing nucleotide triphosphate hydrolases"/>
    <property type="match status" value="1"/>
</dbReference>
<dbReference type="GO" id="GO:0012505">
    <property type="term" value="C:endomembrane system"/>
    <property type="evidence" value="ECO:0007669"/>
    <property type="project" value="UniProtKB-SubCell"/>
</dbReference>
<keyword evidence="5" id="KW-0460">Magnesium</keyword>
<keyword evidence="7" id="KW-0472">Membrane</keyword>
<dbReference type="Proteomes" id="UP000319663">
    <property type="component" value="Unassembled WGS sequence"/>
</dbReference>
<comment type="caution">
    <text evidence="13">The sequence shown here is derived from an EMBL/GenBank/DDBJ whole genome shotgun (WGS) entry which is preliminary data.</text>
</comment>
<dbReference type="SMART" id="SM00174">
    <property type="entry name" value="RHO"/>
    <property type="match status" value="1"/>
</dbReference>
<dbReference type="EMBL" id="VIFY01000351">
    <property type="protein sequence ID" value="TQB67597.1"/>
    <property type="molecule type" value="Genomic_DNA"/>
</dbReference>